<reference evidence="1 2" key="1">
    <citation type="submission" date="2021-04" db="EMBL/GenBank/DDBJ databases">
        <authorList>
            <person name="Bliznina A."/>
        </authorList>
    </citation>
    <scope>NUCLEOTIDE SEQUENCE [LARGE SCALE GENOMIC DNA]</scope>
</reference>
<evidence type="ECO:0000313" key="2">
    <source>
        <dbReference type="Proteomes" id="UP001158576"/>
    </source>
</evidence>
<proteinExistence type="predicted"/>
<accession>A0ABN7RQ23</accession>
<gene>
    <name evidence="1" type="ORF">OKIOD_LOCUS1166</name>
</gene>
<sequence>MDQPFDRRWTNKDNQIFDNTLIRKVCDCSFNTSFGFLYNEKKFKWAKVSKLAQMGLSMKSESETAIYLRCKHGGSKKGPVPMRVCKDARKITRVNKKETLQISSPNPSDAEFCTKEEKLLDLAKIMKPLKSPKMGVLKKATNEHAKIKKLLIGPKKKKYSVNDCMGEMKHTDSNETHPVYLLDNTDPMSWNDKILKKKSLLAKCKVPKKSLRPEWCYDKNYPIDGHLAKCSLTVDDKIHLITKGKDRHSNPSARTKDFGLKRVDCRSYSGAVKKTLRFLNRMHNHFAKNPFYCF</sequence>
<keyword evidence="2" id="KW-1185">Reference proteome</keyword>
<organism evidence="1 2">
    <name type="scientific">Oikopleura dioica</name>
    <name type="common">Tunicate</name>
    <dbReference type="NCBI Taxonomy" id="34765"/>
    <lineage>
        <taxon>Eukaryota</taxon>
        <taxon>Metazoa</taxon>
        <taxon>Chordata</taxon>
        <taxon>Tunicata</taxon>
        <taxon>Appendicularia</taxon>
        <taxon>Copelata</taxon>
        <taxon>Oikopleuridae</taxon>
        <taxon>Oikopleura</taxon>
    </lineage>
</organism>
<dbReference type="Proteomes" id="UP001158576">
    <property type="component" value="Chromosome PAR"/>
</dbReference>
<protein>
    <submittedName>
        <fullName evidence="1">Oidioi.mRNA.OKI2018_I69.PAR.g9608.t1.cds</fullName>
    </submittedName>
</protein>
<name>A0ABN7RQ23_OIKDI</name>
<dbReference type="EMBL" id="OU015568">
    <property type="protein sequence ID" value="CAG5080479.1"/>
    <property type="molecule type" value="Genomic_DNA"/>
</dbReference>
<evidence type="ECO:0000313" key="1">
    <source>
        <dbReference type="EMBL" id="CAG5080479.1"/>
    </source>
</evidence>